<reference evidence="2 3" key="1">
    <citation type="journal article" date="2020" name="Nat. Food">
        <title>A phased Vanilla planifolia genome enables genetic improvement of flavour and production.</title>
        <authorList>
            <person name="Hasing T."/>
            <person name="Tang H."/>
            <person name="Brym M."/>
            <person name="Khazi F."/>
            <person name="Huang T."/>
            <person name="Chambers A.H."/>
        </authorList>
    </citation>
    <scope>NUCLEOTIDE SEQUENCE [LARGE SCALE GENOMIC DNA]</scope>
    <source>
        <tissue evidence="2">Leaf</tissue>
    </source>
</reference>
<feature type="domain" description="RmlD-like substrate binding" evidence="1">
    <location>
        <begin position="20"/>
        <end position="330"/>
    </location>
</feature>
<comment type="caution">
    <text evidence="2">The sequence shown here is derived from an EMBL/GenBank/DDBJ whole genome shotgun (WGS) entry which is preliminary data.</text>
</comment>
<dbReference type="OrthoDB" id="2121326at2759"/>
<sequence>MRKGRGSEGGRGVEMAESKRVLVVGGSGYLGQHLLDGLLAADSGTHYDVAFTYHRPTPPAELVDALPSLIPFRVDLRTGDGFDSISNGFAKPHVIVNCAALSIPRECEDDPAAAMANNLPTSLINWLSSFEDNNTLLLQLSTDQVYEGMKSFYKEEDETAPVNVYGKSKVGAELFISSHCSNFAILRSSIIYGPQAVSPVAKSLPVQWIDSVLSRGAAVQFFHDEFRCPVYVKDVVNVILALTRKWISGDEQMKLILNVGGPDRLSRVQMAETVASYRGYNHSLIKSISASSVNRGVVSPADISMDISKLKQVLGISPVSFRDGVRLTLETDA</sequence>
<keyword evidence="3" id="KW-1185">Reference proteome</keyword>
<evidence type="ECO:0000313" key="3">
    <source>
        <dbReference type="Proteomes" id="UP000636800"/>
    </source>
</evidence>
<dbReference type="Gene3D" id="3.40.50.720">
    <property type="entry name" value="NAD(P)-binding Rossmann-like Domain"/>
    <property type="match status" value="1"/>
</dbReference>
<dbReference type="InterPro" id="IPR029903">
    <property type="entry name" value="RmlD-like-bd"/>
</dbReference>
<name>A0A835PI19_VANPL</name>
<evidence type="ECO:0000259" key="1">
    <source>
        <dbReference type="Pfam" id="PF04321"/>
    </source>
</evidence>
<dbReference type="InterPro" id="IPR036291">
    <property type="entry name" value="NAD(P)-bd_dom_sf"/>
</dbReference>
<dbReference type="EMBL" id="JADCNL010000014">
    <property type="protein sequence ID" value="KAG0453058.1"/>
    <property type="molecule type" value="Genomic_DNA"/>
</dbReference>
<dbReference type="SUPFAM" id="SSF51735">
    <property type="entry name" value="NAD(P)-binding Rossmann-fold domains"/>
    <property type="match status" value="1"/>
</dbReference>
<gene>
    <name evidence="2" type="ORF">HPP92_025722</name>
</gene>
<dbReference type="CDD" id="cd05254">
    <property type="entry name" value="dTDP_HR_like_SDR_e"/>
    <property type="match status" value="1"/>
</dbReference>
<evidence type="ECO:0000313" key="2">
    <source>
        <dbReference type="EMBL" id="KAG0453058.1"/>
    </source>
</evidence>
<dbReference type="Proteomes" id="UP000636800">
    <property type="component" value="Unassembled WGS sequence"/>
</dbReference>
<dbReference type="AlphaFoldDB" id="A0A835PI19"/>
<dbReference type="PANTHER" id="PTHR43242">
    <property type="entry name" value="NAD(P)-BINDING ROSSMANN-FOLD SUPERFAMILY PROTEIN"/>
    <property type="match status" value="1"/>
</dbReference>
<dbReference type="Pfam" id="PF04321">
    <property type="entry name" value="RmlD_sub_bind"/>
    <property type="match status" value="1"/>
</dbReference>
<accession>A0A835PI19</accession>
<proteinExistence type="predicted"/>
<protein>
    <recommendedName>
        <fullName evidence="1">RmlD-like substrate binding domain-containing protein</fullName>
    </recommendedName>
</protein>
<organism evidence="2 3">
    <name type="scientific">Vanilla planifolia</name>
    <name type="common">Vanilla</name>
    <dbReference type="NCBI Taxonomy" id="51239"/>
    <lineage>
        <taxon>Eukaryota</taxon>
        <taxon>Viridiplantae</taxon>
        <taxon>Streptophyta</taxon>
        <taxon>Embryophyta</taxon>
        <taxon>Tracheophyta</taxon>
        <taxon>Spermatophyta</taxon>
        <taxon>Magnoliopsida</taxon>
        <taxon>Liliopsida</taxon>
        <taxon>Asparagales</taxon>
        <taxon>Orchidaceae</taxon>
        <taxon>Vanilloideae</taxon>
        <taxon>Vanilleae</taxon>
        <taxon>Vanilla</taxon>
    </lineage>
</organism>
<dbReference type="PANTHER" id="PTHR43242:SF1">
    <property type="entry name" value="NAD(P)-BINDING ROSSMANN-FOLD SUPERFAMILY PROTEIN"/>
    <property type="match status" value="1"/>
</dbReference>